<comment type="caution">
    <text evidence="1">The sequence shown here is derived from an EMBL/GenBank/DDBJ whole genome shotgun (WGS) entry which is preliminary data.</text>
</comment>
<accession>A0A937A8A1</accession>
<sequence length="176" mass="21139">MLKEFDIQIYKLSNKLHVYEYEVSDAFFEHFEGDIVEHGKIDVTINLDKRENLIEANIEFKGYIDLVCDRSLRDFKHTVDVEKKVLYKYGEEEAELEDNVFIITKNTQVINVSHFIYETIALEIPLKRIHPEELQEDEEHNQYYYIDEEFESEEDNIEEDEVDPRWAALKNLKNEK</sequence>
<name>A0A937A8A1_9BACT</name>
<gene>
    <name evidence="1" type="ORF">JKP34_09225</name>
</gene>
<dbReference type="InterPro" id="IPR003772">
    <property type="entry name" value="YceD"/>
</dbReference>
<dbReference type="RefSeq" id="WP_201920041.1">
    <property type="nucleotide sequence ID" value="NZ_JAERQG010000002.1"/>
</dbReference>
<keyword evidence="2" id="KW-1185">Reference proteome</keyword>
<organism evidence="1 2">
    <name type="scientific">Marivirga atlantica</name>
    <dbReference type="NCBI Taxonomy" id="1548457"/>
    <lineage>
        <taxon>Bacteria</taxon>
        <taxon>Pseudomonadati</taxon>
        <taxon>Bacteroidota</taxon>
        <taxon>Cytophagia</taxon>
        <taxon>Cytophagales</taxon>
        <taxon>Marivirgaceae</taxon>
        <taxon>Marivirga</taxon>
    </lineage>
</organism>
<dbReference type="Pfam" id="PF02620">
    <property type="entry name" value="YceD"/>
    <property type="match status" value="1"/>
</dbReference>
<reference evidence="1" key="1">
    <citation type="submission" date="2021-01" db="EMBL/GenBank/DDBJ databases">
        <title>Marivirga sp. nov., isolated from intertidal surface sediments.</title>
        <authorList>
            <person name="Zhang M."/>
        </authorList>
    </citation>
    <scope>NUCLEOTIDE SEQUENCE</scope>
    <source>
        <strain evidence="1">SM1354</strain>
    </source>
</reference>
<dbReference type="Proteomes" id="UP000642920">
    <property type="component" value="Unassembled WGS sequence"/>
</dbReference>
<proteinExistence type="predicted"/>
<dbReference type="EMBL" id="JAERQG010000002">
    <property type="protein sequence ID" value="MBL0765430.1"/>
    <property type="molecule type" value="Genomic_DNA"/>
</dbReference>
<protein>
    <submittedName>
        <fullName evidence="1">DUF177 domain-containing protein</fullName>
    </submittedName>
</protein>
<evidence type="ECO:0000313" key="2">
    <source>
        <dbReference type="Proteomes" id="UP000642920"/>
    </source>
</evidence>
<dbReference type="AlphaFoldDB" id="A0A937A8A1"/>
<evidence type="ECO:0000313" key="1">
    <source>
        <dbReference type="EMBL" id="MBL0765430.1"/>
    </source>
</evidence>